<dbReference type="Proteomes" id="UP000217257">
    <property type="component" value="Chromosome"/>
</dbReference>
<protein>
    <recommendedName>
        <fullName evidence="3">Outer membrane protein beta-barrel domain-containing protein</fullName>
    </recommendedName>
</protein>
<dbReference type="KEGG" id="cfus:CYFUS_003103"/>
<reference evidence="1 2" key="1">
    <citation type="submission" date="2017-06" db="EMBL/GenBank/DDBJ databases">
        <title>Sequencing and comparative analysis of myxobacterial genomes.</title>
        <authorList>
            <person name="Rupp O."/>
            <person name="Goesmann A."/>
            <person name="Sogaard-Andersen L."/>
        </authorList>
    </citation>
    <scope>NUCLEOTIDE SEQUENCE [LARGE SCALE GENOMIC DNA]</scope>
    <source>
        <strain evidence="1 2">DSM 52655</strain>
    </source>
</reference>
<proteinExistence type="predicted"/>
<evidence type="ECO:0000313" key="1">
    <source>
        <dbReference type="EMBL" id="ATB37678.1"/>
    </source>
</evidence>
<dbReference type="EMBL" id="CP022098">
    <property type="protein sequence ID" value="ATB37678.1"/>
    <property type="molecule type" value="Genomic_DNA"/>
</dbReference>
<name>A0A250J2E9_9BACT</name>
<sequence length="227" mass="24846">MDGVLNRLPLLLLLLFLPGVAAAQRRVTAPVDFAVGPAAFFFFGPVFGDQPIHTGLKLDVEAVLDKEWLKKNQALIPRQYRGQALKSGEIRFAPAITALIPDSLIISPKYKNTGIYGATWKPLGVGLALSPSPVRLSVDAGLLLTYAYLYSDTLENTHFLRPGLQLGVDLEFQLSKGFLLSIGWASALYVPQRLGSFLDVGPLDASIFHVGQAYLLFHFRIPVSTRL</sequence>
<evidence type="ECO:0000313" key="2">
    <source>
        <dbReference type="Proteomes" id="UP000217257"/>
    </source>
</evidence>
<gene>
    <name evidence="1" type="ORF">CYFUS_003103</name>
</gene>
<dbReference type="AlphaFoldDB" id="A0A250J2E9"/>
<dbReference type="RefSeq" id="WP_198316587.1">
    <property type="nucleotide sequence ID" value="NZ_CP022098.1"/>
</dbReference>
<evidence type="ECO:0008006" key="3">
    <source>
        <dbReference type="Google" id="ProtNLM"/>
    </source>
</evidence>
<accession>A0A250J2E9</accession>
<organism evidence="1 2">
    <name type="scientific">Cystobacter fuscus</name>
    <dbReference type="NCBI Taxonomy" id="43"/>
    <lineage>
        <taxon>Bacteria</taxon>
        <taxon>Pseudomonadati</taxon>
        <taxon>Myxococcota</taxon>
        <taxon>Myxococcia</taxon>
        <taxon>Myxococcales</taxon>
        <taxon>Cystobacterineae</taxon>
        <taxon>Archangiaceae</taxon>
        <taxon>Cystobacter</taxon>
    </lineage>
</organism>